<dbReference type="KEGG" id="smo:SELMODRAFT_426435"/>
<evidence type="ECO:0000313" key="2">
    <source>
        <dbReference type="Proteomes" id="UP000001514"/>
    </source>
</evidence>
<dbReference type="InParanoid" id="D8SWC7"/>
<dbReference type="AlphaFoldDB" id="D8SWC7"/>
<dbReference type="HOGENOM" id="CLU_714560_0_0_1"/>
<dbReference type="EMBL" id="GL377648">
    <property type="protein sequence ID" value="EFJ11202.1"/>
    <property type="molecule type" value="Genomic_DNA"/>
</dbReference>
<evidence type="ECO:0000313" key="1">
    <source>
        <dbReference type="EMBL" id="EFJ11202.1"/>
    </source>
</evidence>
<proteinExistence type="predicted"/>
<protein>
    <submittedName>
        <fullName evidence="1">Uncharacterized protein</fullName>
    </submittedName>
</protein>
<dbReference type="Proteomes" id="UP000001514">
    <property type="component" value="Unassembled WGS sequence"/>
</dbReference>
<accession>D8SWC7</accession>
<gene>
    <name evidence="1" type="ORF">SELMODRAFT_426435</name>
</gene>
<organism evidence="2">
    <name type="scientific">Selaginella moellendorffii</name>
    <name type="common">Spikemoss</name>
    <dbReference type="NCBI Taxonomy" id="88036"/>
    <lineage>
        <taxon>Eukaryota</taxon>
        <taxon>Viridiplantae</taxon>
        <taxon>Streptophyta</taxon>
        <taxon>Embryophyta</taxon>
        <taxon>Tracheophyta</taxon>
        <taxon>Lycopodiopsida</taxon>
        <taxon>Selaginellales</taxon>
        <taxon>Selaginellaceae</taxon>
        <taxon>Selaginella</taxon>
    </lineage>
</organism>
<keyword evidence="2" id="KW-1185">Reference proteome</keyword>
<reference evidence="1 2" key="1">
    <citation type="journal article" date="2011" name="Science">
        <title>The Selaginella genome identifies genetic changes associated with the evolution of vascular plants.</title>
        <authorList>
            <person name="Banks J.A."/>
            <person name="Nishiyama T."/>
            <person name="Hasebe M."/>
            <person name="Bowman J.L."/>
            <person name="Gribskov M."/>
            <person name="dePamphilis C."/>
            <person name="Albert V.A."/>
            <person name="Aono N."/>
            <person name="Aoyama T."/>
            <person name="Ambrose B.A."/>
            <person name="Ashton N.W."/>
            <person name="Axtell M.J."/>
            <person name="Barker E."/>
            <person name="Barker M.S."/>
            <person name="Bennetzen J.L."/>
            <person name="Bonawitz N.D."/>
            <person name="Chapple C."/>
            <person name="Cheng C."/>
            <person name="Correa L.G."/>
            <person name="Dacre M."/>
            <person name="DeBarry J."/>
            <person name="Dreyer I."/>
            <person name="Elias M."/>
            <person name="Engstrom E.M."/>
            <person name="Estelle M."/>
            <person name="Feng L."/>
            <person name="Finet C."/>
            <person name="Floyd S.K."/>
            <person name="Frommer W.B."/>
            <person name="Fujita T."/>
            <person name="Gramzow L."/>
            <person name="Gutensohn M."/>
            <person name="Harholt J."/>
            <person name="Hattori M."/>
            <person name="Heyl A."/>
            <person name="Hirai T."/>
            <person name="Hiwatashi Y."/>
            <person name="Ishikawa M."/>
            <person name="Iwata M."/>
            <person name="Karol K.G."/>
            <person name="Koehler B."/>
            <person name="Kolukisaoglu U."/>
            <person name="Kubo M."/>
            <person name="Kurata T."/>
            <person name="Lalonde S."/>
            <person name="Li K."/>
            <person name="Li Y."/>
            <person name="Litt A."/>
            <person name="Lyons E."/>
            <person name="Manning G."/>
            <person name="Maruyama T."/>
            <person name="Michael T.P."/>
            <person name="Mikami K."/>
            <person name="Miyazaki S."/>
            <person name="Morinaga S."/>
            <person name="Murata T."/>
            <person name="Mueller-Roeber B."/>
            <person name="Nelson D.R."/>
            <person name="Obara M."/>
            <person name="Oguri Y."/>
            <person name="Olmstead R.G."/>
            <person name="Onodera N."/>
            <person name="Petersen B.L."/>
            <person name="Pils B."/>
            <person name="Prigge M."/>
            <person name="Rensing S.A."/>
            <person name="Riano-Pachon D.M."/>
            <person name="Roberts A.W."/>
            <person name="Sato Y."/>
            <person name="Scheller H.V."/>
            <person name="Schulz B."/>
            <person name="Schulz C."/>
            <person name="Shakirov E.V."/>
            <person name="Shibagaki N."/>
            <person name="Shinohara N."/>
            <person name="Shippen D.E."/>
            <person name="Soerensen I."/>
            <person name="Sotooka R."/>
            <person name="Sugimoto N."/>
            <person name="Sugita M."/>
            <person name="Sumikawa N."/>
            <person name="Tanurdzic M."/>
            <person name="Theissen G."/>
            <person name="Ulvskov P."/>
            <person name="Wakazuki S."/>
            <person name="Weng J.K."/>
            <person name="Willats W.W."/>
            <person name="Wipf D."/>
            <person name="Wolf P.G."/>
            <person name="Yang L."/>
            <person name="Zimmer A.D."/>
            <person name="Zhu Q."/>
            <person name="Mitros T."/>
            <person name="Hellsten U."/>
            <person name="Loque D."/>
            <person name="Otillar R."/>
            <person name="Salamov A."/>
            <person name="Schmutz J."/>
            <person name="Shapiro H."/>
            <person name="Lindquist E."/>
            <person name="Lucas S."/>
            <person name="Rokhsar D."/>
            <person name="Grigoriev I.V."/>
        </authorList>
    </citation>
    <scope>NUCLEOTIDE SEQUENCE [LARGE SCALE GENOMIC DNA]</scope>
</reference>
<dbReference type="Gramene" id="EFJ11202">
    <property type="protein sequence ID" value="EFJ11202"/>
    <property type="gene ID" value="SELMODRAFT_426435"/>
</dbReference>
<sequence>MAGIWWSQNARTRPSLKGVLNNTLAARLKNLPTKTAALARRVPEQGMLVGRTCLVEQRAGFCPKHSGSKKGKRDEAIDFTSRPMLFRDWEDAVFLAVQAIVSGIPQSGIVHGFVESNKEKSDGLVTKEMASIERCQVRFRDVEFFSPLAEDKYEQMVREMKDLTADVRHVHWLNAYIPECINGTTQLSVWRLARELLLLLGYEELPGMHILANRYVTQDTVIPDWFIEQGVEYEFGPQGDDAGSIAKHRDVYLMRGLIPEIRMIVHPDRLERRAFAEARLVEKVIQAFTENQERARRRGEELKKQVFLGLLVLDTSPVFYRIPVTRRLAACMQKVTRRMEVETVVERFDPGFPRDAMGDPIYREKIAHYLLGFKRLLASNEVEVVHA</sequence>
<name>D8SWC7_SELML</name>